<name>A0A846XXL1_9NOCA</name>
<evidence type="ECO:0000256" key="1">
    <source>
        <dbReference type="SAM" id="Phobius"/>
    </source>
</evidence>
<dbReference type="GO" id="GO:0016787">
    <property type="term" value="F:hydrolase activity"/>
    <property type="evidence" value="ECO:0007669"/>
    <property type="project" value="UniProtKB-KW"/>
</dbReference>
<keyword evidence="4" id="KW-1185">Reference proteome</keyword>
<evidence type="ECO:0000259" key="2">
    <source>
        <dbReference type="Pfam" id="PF00561"/>
    </source>
</evidence>
<dbReference type="PANTHER" id="PTHR43689:SF8">
    <property type="entry name" value="ALPHA_BETA-HYDROLASES SUPERFAMILY PROTEIN"/>
    <property type="match status" value="1"/>
</dbReference>
<accession>A0A846XXL1</accession>
<dbReference type="SUPFAM" id="SSF53474">
    <property type="entry name" value="alpha/beta-Hydrolases"/>
    <property type="match status" value="1"/>
</dbReference>
<keyword evidence="1" id="KW-1133">Transmembrane helix</keyword>
<dbReference type="EMBL" id="JAAXOP010000004">
    <property type="protein sequence ID" value="NKY50455.1"/>
    <property type="molecule type" value="Genomic_DNA"/>
</dbReference>
<evidence type="ECO:0000313" key="3">
    <source>
        <dbReference type="EMBL" id="NKY50455.1"/>
    </source>
</evidence>
<dbReference type="Proteomes" id="UP000565711">
    <property type="component" value="Unassembled WGS sequence"/>
</dbReference>
<organism evidence="3 4">
    <name type="scientific">Nocardia vermiculata</name>
    <dbReference type="NCBI Taxonomy" id="257274"/>
    <lineage>
        <taxon>Bacteria</taxon>
        <taxon>Bacillati</taxon>
        <taxon>Actinomycetota</taxon>
        <taxon>Actinomycetes</taxon>
        <taxon>Mycobacteriales</taxon>
        <taxon>Nocardiaceae</taxon>
        <taxon>Nocardia</taxon>
    </lineage>
</organism>
<keyword evidence="1" id="KW-0472">Membrane</keyword>
<dbReference type="InterPro" id="IPR000073">
    <property type="entry name" value="AB_hydrolase_1"/>
</dbReference>
<dbReference type="PANTHER" id="PTHR43689">
    <property type="entry name" value="HYDROLASE"/>
    <property type="match status" value="1"/>
</dbReference>
<dbReference type="Pfam" id="PF00561">
    <property type="entry name" value="Abhydrolase_1"/>
    <property type="match status" value="1"/>
</dbReference>
<comment type="caution">
    <text evidence="3">The sequence shown here is derived from an EMBL/GenBank/DDBJ whole genome shotgun (WGS) entry which is preliminary data.</text>
</comment>
<dbReference type="InterPro" id="IPR029058">
    <property type="entry name" value="AB_hydrolase_fold"/>
</dbReference>
<reference evidence="3 4" key="1">
    <citation type="submission" date="2020-04" db="EMBL/GenBank/DDBJ databases">
        <title>MicrobeNet Type strains.</title>
        <authorList>
            <person name="Nicholson A.C."/>
        </authorList>
    </citation>
    <scope>NUCLEOTIDE SEQUENCE [LARGE SCALE GENOMIC DNA]</scope>
    <source>
        <strain evidence="3 4">JCM 12354</strain>
    </source>
</reference>
<proteinExistence type="predicted"/>
<feature type="domain" description="AB hydrolase-1" evidence="2">
    <location>
        <begin position="92"/>
        <end position="341"/>
    </location>
</feature>
<sequence length="374" mass="39767">MEAARTRRLSSAGYLRPVQRWFGGAASASVLAVLAGAQAWQRVAAAGRPAAPDELRDEDFTLLDRDPVRRVVTEDGVPLSVRVVGAESADATVVFVHGFCNSMRSFHFQRRDLAQLWGPRIRMVFFDLRGHGRSGLSGSDACTVPQLGRDLVRVIEQCAPTGPLILVGHSMGGMAIMAAAAQQPRLFDGRVAGTALLSTTAAEVTGAGVAQLLRSRVVDGFRMLVRTSPALVEAVRVSVRHILTPVLHVGSFHGSVSPVLARFTTAMIAGTRIETVVAFLEALELHDESAALPVLGAGPVLVTGGGHDPIIAFRNARELAARLPDVELIRVGDGSHMTHLQYPELINDALDRLLVRAGVGPDVSGSEGREVCHG</sequence>
<keyword evidence="1" id="KW-0812">Transmembrane</keyword>
<keyword evidence="3" id="KW-0378">Hydrolase</keyword>
<feature type="transmembrane region" description="Helical" evidence="1">
    <location>
        <begin position="21"/>
        <end position="40"/>
    </location>
</feature>
<gene>
    <name evidence="3" type="ORF">HGA08_09560</name>
</gene>
<dbReference type="AlphaFoldDB" id="A0A846XXL1"/>
<protein>
    <submittedName>
        <fullName evidence="3">Alpha/beta hydrolase</fullName>
    </submittedName>
</protein>
<dbReference type="Gene3D" id="3.40.50.1820">
    <property type="entry name" value="alpha/beta hydrolase"/>
    <property type="match status" value="1"/>
</dbReference>
<evidence type="ECO:0000313" key="4">
    <source>
        <dbReference type="Proteomes" id="UP000565711"/>
    </source>
</evidence>